<dbReference type="FunFam" id="1.10.3730.20:FF:000009">
    <property type="entry name" value="EamA family transporter"/>
    <property type="match status" value="1"/>
</dbReference>
<organism evidence="3 4">
    <name type="scientific">Candidatus Methylumidiphilus alinenensis</name>
    <dbReference type="NCBI Taxonomy" id="2202197"/>
    <lineage>
        <taxon>Bacteria</taxon>
        <taxon>Pseudomonadati</taxon>
        <taxon>Pseudomonadota</taxon>
        <taxon>Gammaproteobacteria</taxon>
        <taxon>Methylococcales</taxon>
        <taxon>Candidatus Methylumidiphilus</taxon>
    </lineage>
</organism>
<keyword evidence="1" id="KW-1133">Transmembrane helix</keyword>
<dbReference type="InterPro" id="IPR037185">
    <property type="entry name" value="EmrE-like"/>
</dbReference>
<dbReference type="PANTHER" id="PTHR22911:SF137">
    <property type="entry name" value="SOLUTE CARRIER FAMILY 35 MEMBER G2-RELATED"/>
    <property type="match status" value="1"/>
</dbReference>
<evidence type="ECO:0000313" key="4">
    <source>
        <dbReference type="Proteomes" id="UP000249396"/>
    </source>
</evidence>
<sequence>MPSILETIAAYNGWFYWALLSAVFAALTAIFAKLGLVGVDSDFATLLRTFVIVVVLGALVGVMGKWTNPLNLSPKTLGFLVLSGLATGASWICYFRALSIGEASKVAPVDKLSLVLVAIFAVIFLGERPSAREWLGISLVGAGVVILGFKR</sequence>
<feature type="transmembrane region" description="Helical" evidence="1">
    <location>
        <begin position="131"/>
        <end position="149"/>
    </location>
</feature>
<keyword evidence="1" id="KW-0812">Transmembrane</keyword>
<proteinExistence type="predicted"/>
<dbReference type="GO" id="GO:0016020">
    <property type="term" value="C:membrane"/>
    <property type="evidence" value="ECO:0007669"/>
    <property type="project" value="InterPro"/>
</dbReference>
<dbReference type="PANTHER" id="PTHR22911">
    <property type="entry name" value="ACYL-MALONYL CONDENSING ENZYME-RELATED"/>
    <property type="match status" value="1"/>
</dbReference>
<feature type="transmembrane region" description="Helical" evidence="1">
    <location>
        <begin position="46"/>
        <end position="64"/>
    </location>
</feature>
<feature type="transmembrane region" description="Helical" evidence="1">
    <location>
        <begin position="109"/>
        <end position="125"/>
    </location>
</feature>
<dbReference type="Proteomes" id="UP000249396">
    <property type="component" value="Unassembled WGS sequence"/>
</dbReference>
<dbReference type="SUPFAM" id="SSF103481">
    <property type="entry name" value="Multidrug resistance efflux transporter EmrE"/>
    <property type="match status" value="1"/>
</dbReference>
<evidence type="ECO:0000313" key="3">
    <source>
        <dbReference type="EMBL" id="PZN82038.1"/>
    </source>
</evidence>
<accession>A0A2W4RQS7</accession>
<evidence type="ECO:0000259" key="2">
    <source>
        <dbReference type="Pfam" id="PF00892"/>
    </source>
</evidence>
<protein>
    <submittedName>
        <fullName evidence="3">Transporter</fullName>
    </submittedName>
</protein>
<evidence type="ECO:0000256" key="1">
    <source>
        <dbReference type="SAM" id="Phobius"/>
    </source>
</evidence>
<comment type="caution">
    <text evidence="3">The sequence shown here is derived from an EMBL/GenBank/DDBJ whole genome shotgun (WGS) entry which is preliminary data.</text>
</comment>
<dbReference type="Gene3D" id="1.10.3730.20">
    <property type="match status" value="1"/>
</dbReference>
<keyword evidence="1" id="KW-0472">Membrane</keyword>
<dbReference type="InterPro" id="IPR000620">
    <property type="entry name" value="EamA_dom"/>
</dbReference>
<feature type="domain" description="EamA" evidence="2">
    <location>
        <begin position="14"/>
        <end position="147"/>
    </location>
</feature>
<dbReference type="EMBL" id="QJPH01000238">
    <property type="protein sequence ID" value="PZN82038.1"/>
    <property type="molecule type" value="Genomic_DNA"/>
</dbReference>
<feature type="transmembrane region" description="Helical" evidence="1">
    <location>
        <begin position="76"/>
        <end position="97"/>
    </location>
</feature>
<dbReference type="Pfam" id="PF00892">
    <property type="entry name" value="EamA"/>
    <property type="match status" value="1"/>
</dbReference>
<feature type="transmembrane region" description="Helical" evidence="1">
    <location>
        <begin position="14"/>
        <end position="34"/>
    </location>
</feature>
<name>A0A2W4RQS7_9GAMM</name>
<dbReference type="AlphaFoldDB" id="A0A2W4RQS7"/>
<gene>
    <name evidence="3" type="ORF">DM484_07115</name>
</gene>
<reference evidence="3 4" key="1">
    <citation type="journal article" date="2018" name="Aquat. Microb. Ecol.">
        <title>Gammaproteobacterial methanotrophs dominate.</title>
        <authorList>
            <person name="Rissanen A.J."/>
            <person name="Saarenheimo J."/>
            <person name="Tiirola M."/>
            <person name="Peura S."/>
            <person name="Aalto S.L."/>
            <person name="Karvinen A."/>
            <person name="Nykanen H."/>
        </authorList>
    </citation>
    <scope>NUCLEOTIDE SEQUENCE [LARGE SCALE GENOMIC DNA]</scope>
    <source>
        <strain evidence="3">AMbin10</strain>
    </source>
</reference>